<protein>
    <recommendedName>
        <fullName evidence="3">DUF7847 domain-containing protein</fullName>
    </recommendedName>
</protein>
<dbReference type="GeneID" id="95357326"/>
<dbReference type="PANTHER" id="PTHR33133:SF1">
    <property type="entry name" value="EXPRESSED PROTEIN-RELATED"/>
    <property type="match status" value="1"/>
</dbReference>
<evidence type="ECO:0000313" key="5">
    <source>
        <dbReference type="Proteomes" id="UP000617734"/>
    </source>
</evidence>
<feature type="transmembrane region" description="Helical" evidence="2">
    <location>
        <begin position="230"/>
        <end position="257"/>
    </location>
</feature>
<feature type="transmembrane region" description="Helical" evidence="2">
    <location>
        <begin position="278"/>
        <end position="311"/>
    </location>
</feature>
<keyword evidence="5" id="KW-1185">Reference proteome</keyword>
<keyword evidence="2" id="KW-0812">Transmembrane</keyword>
<reference evidence="4" key="2">
    <citation type="submission" date="2020-09" db="EMBL/GenBank/DDBJ databases">
        <authorList>
            <person name="Sun Q."/>
            <person name="Ohkuma M."/>
        </authorList>
    </citation>
    <scope>NUCLEOTIDE SEQUENCE</scope>
    <source>
        <strain evidence="4">JCM 4646</strain>
    </source>
</reference>
<feature type="domain" description="DUF7847" evidence="3">
    <location>
        <begin position="139"/>
        <end position="360"/>
    </location>
</feature>
<dbReference type="PANTHER" id="PTHR33133">
    <property type="entry name" value="OS08G0107100 PROTEIN-RELATED"/>
    <property type="match status" value="1"/>
</dbReference>
<dbReference type="InterPro" id="IPR057169">
    <property type="entry name" value="DUF7847"/>
</dbReference>
<feature type="compositionally biased region" description="Pro residues" evidence="1">
    <location>
        <begin position="38"/>
        <end position="54"/>
    </location>
</feature>
<feature type="region of interest" description="Disordered" evidence="1">
    <location>
        <begin position="1"/>
        <end position="80"/>
    </location>
</feature>
<dbReference type="Proteomes" id="UP000617734">
    <property type="component" value="Unassembled WGS sequence"/>
</dbReference>
<gene>
    <name evidence="4" type="ORF">GCM10018781_70720</name>
</gene>
<dbReference type="RefSeq" id="WP_229927997.1">
    <property type="nucleotide sequence ID" value="NZ_BNBO01000065.1"/>
</dbReference>
<proteinExistence type="predicted"/>
<sequence length="412" mass="42037">MTDTPGWAPPSSSEQPGEEGRPPAGAPTVPGQSSPIGSTPPPWGGGYGGPPPGGRQPWGGAPGGQPWGGQPWGWPQSPKPGVIPLRPLGVGEILDGAFSTVRRHWRTTLGISLGLAVLQQTVVVLVQWQSYENPDSVLPAVSALVSLPLNLLIGVVATALLTMVVSRAILGRPVTVGEAWRDSRPRVLQLVGLTLLNLLIVLGFAVVALGPLFGYLLATGSDRNPGLVGLLVLFAVAVVAAAFWILIQLSLAAPALMLEKQGIRAAFSRSRRLVRGSWWRVCGISVLGTVLVSIIAGIIEIPFSLVGVVMAGDELLGDSLTSGLDPALPLGALVVIAVGGVLGGAVTIPAGAAINVLIYVDQRIRREALDIELTRAAGLAEPGPSGPAEPGPTGPAAPAAPADGGDPAAARP</sequence>
<evidence type="ECO:0000256" key="2">
    <source>
        <dbReference type="SAM" id="Phobius"/>
    </source>
</evidence>
<feature type="transmembrane region" description="Helical" evidence="2">
    <location>
        <begin position="331"/>
        <end position="360"/>
    </location>
</feature>
<keyword evidence="2" id="KW-0472">Membrane</keyword>
<feature type="transmembrane region" description="Helical" evidence="2">
    <location>
        <begin position="109"/>
        <end position="129"/>
    </location>
</feature>
<comment type="caution">
    <text evidence="4">The sequence shown here is derived from an EMBL/GenBank/DDBJ whole genome shotgun (WGS) entry which is preliminary data.</text>
</comment>
<reference evidence="4" key="1">
    <citation type="journal article" date="2014" name="Int. J. Syst. Evol. Microbiol.">
        <title>Complete genome sequence of Corynebacterium casei LMG S-19264T (=DSM 44701T), isolated from a smear-ripened cheese.</title>
        <authorList>
            <consortium name="US DOE Joint Genome Institute (JGI-PGF)"/>
            <person name="Walter F."/>
            <person name="Albersmeier A."/>
            <person name="Kalinowski J."/>
            <person name="Ruckert C."/>
        </authorList>
    </citation>
    <scope>NUCLEOTIDE SEQUENCE</scope>
    <source>
        <strain evidence="4">JCM 4646</strain>
    </source>
</reference>
<organism evidence="4 5">
    <name type="scientific">Kitasatospora indigofera</name>
    <dbReference type="NCBI Taxonomy" id="67307"/>
    <lineage>
        <taxon>Bacteria</taxon>
        <taxon>Bacillati</taxon>
        <taxon>Actinomycetota</taxon>
        <taxon>Actinomycetes</taxon>
        <taxon>Kitasatosporales</taxon>
        <taxon>Streptomycetaceae</taxon>
        <taxon>Kitasatospora</taxon>
    </lineage>
</organism>
<feature type="compositionally biased region" description="Low complexity" evidence="1">
    <location>
        <begin position="396"/>
        <end position="412"/>
    </location>
</feature>
<feature type="transmembrane region" description="Helical" evidence="2">
    <location>
        <begin position="190"/>
        <end position="218"/>
    </location>
</feature>
<accession>A0A919GF56</accession>
<evidence type="ECO:0000256" key="1">
    <source>
        <dbReference type="SAM" id="MobiDB-lite"/>
    </source>
</evidence>
<dbReference type="AlphaFoldDB" id="A0A919GF56"/>
<feature type="compositionally biased region" description="Pro residues" evidence="1">
    <location>
        <begin position="384"/>
        <end position="395"/>
    </location>
</feature>
<feature type="region of interest" description="Disordered" evidence="1">
    <location>
        <begin position="379"/>
        <end position="412"/>
    </location>
</feature>
<keyword evidence="2" id="KW-1133">Transmembrane helix</keyword>
<feature type="compositionally biased region" description="Gly residues" evidence="1">
    <location>
        <begin position="56"/>
        <end position="71"/>
    </location>
</feature>
<dbReference type="EMBL" id="BNBO01000065">
    <property type="protein sequence ID" value="GHH83450.1"/>
    <property type="molecule type" value="Genomic_DNA"/>
</dbReference>
<feature type="transmembrane region" description="Helical" evidence="2">
    <location>
        <begin position="149"/>
        <end position="170"/>
    </location>
</feature>
<dbReference type="Pfam" id="PF25231">
    <property type="entry name" value="DUF7847"/>
    <property type="match status" value="1"/>
</dbReference>
<evidence type="ECO:0000259" key="3">
    <source>
        <dbReference type="Pfam" id="PF25231"/>
    </source>
</evidence>
<name>A0A919GF56_9ACTN</name>
<evidence type="ECO:0000313" key="4">
    <source>
        <dbReference type="EMBL" id="GHH83450.1"/>
    </source>
</evidence>